<feature type="non-terminal residue" evidence="4">
    <location>
        <position position="1"/>
    </location>
</feature>
<feature type="domain" description="POTRA" evidence="3">
    <location>
        <begin position="1"/>
        <end position="50"/>
    </location>
</feature>
<gene>
    <name evidence="4" type="ORF">PL75_10980</name>
</gene>
<accession>A0A0J0YP75</accession>
<evidence type="ECO:0000256" key="1">
    <source>
        <dbReference type="ARBA" id="ARBA00004370"/>
    </source>
</evidence>
<sequence>VFNYLPVKVGDTFTNAKSEEIIKTLYATGFFDDVRVETMGDQVLLTVVERPTISTLNISGAKMLPSNAIQQNFAAMGLAQSQPFSQATLNQA</sequence>
<evidence type="ECO:0000313" key="5">
    <source>
        <dbReference type="Proteomes" id="UP000036027"/>
    </source>
</evidence>
<dbReference type="AlphaFoldDB" id="A0A0J0YP75"/>
<dbReference type="Gene3D" id="3.10.20.310">
    <property type="entry name" value="membrane protein fhac"/>
    <property type="match status" value="1"/>
</dbReference>
<organism evidence="4 5">
    <name type="scientific">Neisseria arctica</name>
    <dbReference type="NCBI Taxonomy" id="1470200"/>
    <lineage>
        <taxon>Bacteria</taxon>
        <taxon>Pseudomonadati</taxon>
        <taxon>Pseudomonadota</taxon>
        <taxon>Betaproteobacteria</taxon>
        <taxon>Neisseriales</taxon>
        <taxon>Neisseriaceae</taxon>
        <taxon>Neisseria</taxon>
    </lineage>
</organism>
<evidence type="ECO:0000256" key="2">
    <source>
        <dbReference type="ARBA" id="ARBA00023136"/>
    </source>
</evidence>
<protein>
    <recommendedName>
        <fullName evidence="3">POTRA domain-containing protein</fullName>
    </recommendedName>
</protein>
<dbReference type="PROSITE" id="PS51779">
    <property type="entry name" value="POTRA"/>
    <property type="match status" value="1"/>
</dbReference>
<dbReference type="InterPro" id="IPR010827">
    <property type="entry name" value="BamA/TamA_POTRA"/>
</dbReference>
<feature type="non-terminal residue" evidence="4">
    <location>
        <position position="92"/>
    </location>
</feature>
<dbReference type="RefSeq" id="WP_047761972.1">
    <property type="nucleotide sequence ID" value="NZ_JTDO01000068.1"/>
</dbReference>
<comment type="subcellular location">
    <subcellularLocation>
        <location evidence="1">Membrane</location>
    </subcellularLocation>
</comment>
<reference evidence="4 5" key="1">
    <citation type="submission" date="2014-11" db="EMBL/GenBank/DDBJ databases">
        <title>Genome of a novel goose pathogen.</title>
        <authorList>
            <person name="Hansen C.M."/>
            <person name="Hueffer K."/>
            <person name="Choi S.C."/>
        </authorList>
    </citation>
    <scope>NUCLEOTIDE SEQUENCE [LARGE SCALE GENOMIC DNA]</scope>
    <source>
        <strain evidence="4 5">KH1503</strain>
    </source>
</reference>
<name>A0A0J0YP75_9NEIS</name>
<evidence type="ECO:0000313" key="4">
    <source>
        <dbReference type="EMBL" id="KLT71932.1"/>
    </source>
</evidence>
<dbReference type="PATRIC" id="fig|1470200.3.peg.2238"/>
<comment type="caution">
    <text evidence="4">The sequence shown here is derived from an EMBL/GenBank/DDBJ whole genome shotgun (WGS) entry which is preliminary data.</text>
</comment>
<evidence type="ECO:0000259" key="3">
    <source>
        <dbReference type="PROSITE" id="PS51779"/>
    </source>
</evidence>
<dbReference type="GO" id="GO:0019867">
    <property type="term" value="C:outer membrane"/>
    <property type="evidence" value="ECO:0007669"/>
    <property type="project" value="InterPro"/>
</dbReference>
<dbReference type="Proteomes" id="UP000036027">
    <property type="component" value="Unassembled WGS sequence"/>
</dbReference>
<dbReference type="Pfam" id="PF07244">
    <property type="entry name" value="POTRA"/>
    <property type="match status" value="1"/>
</dbReference>
<dbReference type="EMBL" id="JTDO01000068">
    <property type="protein sequence ID" value="KLT71932.1"/>
    <property type="molecule type" value="Genomic_DNA"/>
</dbReference>
<dbReference type="InterPro" id="IPR034746">
    <property type="entry name" value="POTRA"/>
</dbReference>
<proteinExistence type="predicted"/>
<keyword evidence="2" id="KW-0472">Membrane</keyword>
<keyword evidence="5" id="KW-1185">Reference proteome</keyword>